<dbReference type="InterPro" id="IPR036390">
    <property type="entry name" value="WH_DNA-bd_sf"/>
</dbReference>
<gene>
    <name evidence="5" type="ORF">C5U48_05595</name>
</gene>
<dbReference type="Pfam" id="PF12802">
    <property type="entry name" value="MarR_2"/>
    <property type="match status" value="1"/>
</dbReference>
<name>A0A9X7NZU9_9MYCO</name>
<evidence type="ECO:0000256" key="3">
    <source>
        <dbReference type="ARBA" id="ARBA00023163"/>
    </source>
</evidence>
<dbReference type="Gene3D" id="1.10.10.10">
    <property type="entry name" value="Winged helix-like DNA-binding domain superfamily/Winged helix DNA-binding domain"/>
    <property type="match status" value="1"/>
</dbReference>
<dbReference type="GO" id="GO:0003677">
    <property type="term" value="F:DNA binding"/>
    <property type="evidence" value="ECO:0007669"/>
    <property type="project" value="UniProtKB-KW"/>
</dbReference>
<dbReference type="PROSITE" id="PS01117">
    <property type="entry name" value="HTH_MARR_1"/>
    <property type="match status" value="1"/>
</dbReference>
<dbReference type="GO" id="GO:0006950">
    <property type="term" value="P:response to stress"/>
    <property type="evidence" value="ECO:0007669"/>
    <property type="project" value="TreeGrafter"/>
</dbReference>
<evidence type="ECO:0000313" key="5">
    <source>
        <dbReference type="EMBL" id="PQM53366.1"/>
    </source>
</evidence>
<dbReference type="Proteomes" id="UP000237911">
    <property type="component" value="Unassembled WGS sequence"/>
</dbReference>
<evidence type="ECO:0000256" key="1">
    <source>
        <dbReference type="ARBA" id="ARBA00023015"/>
    </source>
</evidence>
<keyword evidence="3" id="KW-0804">Transcription</keyword>
<dbReference type="InterPro" id="IPR023187">
    <property type="entry name" value="Tscrpt_reg_MarR-type_CS"/>
</dbReference>
<keyword evidence="1" id="KW-0805">Transcription regulation</keyword>
<organism evidence="5 6">
    <name type="scientific">Mycolicibacter virginiensis</name>
    <dbReference type="NCBI Taxonomy" id="1795032"/>
    <lineage>
        <taxon>Bacteria</taxon>
        <taxon>Bacillati</taxon>
        <taxon>Actinomycetota</taxon>
        <taxon>Actinomycetes</taxon>
        <taxon>Mycobacteriales</taxon>
        <taxon>Mycobacteriaceae</taxon>
        <taxon>Mycolicibacter</taxon>
    </lineage>
</organism>
<accession>A0A9X7NZU9</accession>
<evidence type="ECO:0000259" key="4">
    <source>
        <dbReference type="PROSITE" id="PS50995"/>
    </source>
</evidence>
<feature type="domain" description="HTH marR-type" evidence="4">
    <location>
        <begin position="1"/>
        <end position="134"/>
    </location>
</feature>
<protein>
    <submittedName>
        <fullName evidence="5">MarR family transcriptional regulator</fullName>
    </submittedName>
</protein>
<sequence length="145" mass="16052">MWRGLLDSTRLLLRELDFQLFADGGITFADFEVLVLLSEARRRRLRMGEITEAAVTTRGGTAGAVSRLARAGWLRRVGCEEDKRGLFAELTDSGLAKLESVSGGHADTLRRNLFDLLSARDVDLFTHAYAQIRANLLESSDPRSG</sequence>
<dbReference type="PANTHER" id="PTHR33164">
    <property type="entry name" value="TRANSCRIPTIONAL REGULATOR, MARR FAMILY"/>
    <property type="match status" value="1"/>
</dbReference>
<dbReference type="PROSITE" id="PS50995">
    <property type="entry name" value="HTH_MARR_2"/>
    <property type="match status" value="1"/>
</dbReference>
<comment type="caution">
    <text evidence="5">The sequence shown here is derived from an EMBL/GenBank/DDBJ whole genome shotgun (WGS) entry which is preliminary data.</text>
</comment>
<proteinExistence type="predicted"/>
<evidence type="ECO:0000313" key="6">
    <source>
        <dbReference type="Proteomes" id="UP000237911"/>
    </source>
</evidence>
<keyword evidence="6" id="KW-1185">Reference proteome</keyword>
<dbReference type="InterPro" id="IPR036388">
    <property type="entry name" value="WH-like_DNA-bd_sf"/>
</dbReference>
<dbReference type="SMART" id="SM00347">
    <property type="entry name" value="HTH_MARR"/>
    <property type="match status" value="1"/>
</dbReference>
<keyword evidence="2" id="KW-0238">DNA-binding</keyword>
<dbReference type="InterPro" id="IPR000835">
    <property type="entry name" value="HTH_MarR-typ"/>
</dbReference>
<dbReference type="SUPFAM" id="SSF46785">
    <property type="entry name" value="Winged helix' DNA-binding domain"/>
    <property type="match status" value="1"/>
</dbReference>
<dbReference type="GO" id="GO:0003700">
    <property type="term" value="F:DNA-binding transcription factor activity"/>
    <property type="evidence" value="ECO:0007669"/>
    <property type="project" value="InterPro"/>
</dbReference>
<dbReference type="PANTHER" id="PTHR33164:SF99">
    <property type="entry name" value="MARR FAMILY REGULATORY PROTEIN"/>
    <property type="match status" value="1"/>
</dbReference>
<dbReference type="AlphaFoldDB" id="A0A9X7NZU9"/>
<dbReference type="EMBL" id="PUEV01000016">
    <property type="protein sequence ID" value="PQM53366.1"/>
    <property type="molecule type" value="Genomic_DNA"/>
</dbReference>
<evidence type="ECO:0000256" key="2">
    <source>
        <dbReference type="ARBA" id="ARBA00023125"/>
    </source>
</evidence>
<dbReference type="InterPro" id="IPR039422">
    <property type="entry name" value="MarR/SlyA-like"/>
</dbReference>
<dbReference type="RefSeq" id="WP_046286399.1">
    <property type="nucleotide sequence ID" value="NZ_CP092430.2"/>
</dbReference>
<reference evidence="5 6" key="1">
    <citation type="submission" date="2018-02" db="EMBL/GenBank/DDBJ databases">
        <title>Draft genome sequence of Mycobacterium virginiense isolated from mud of a swine farm in Japan.</title>
        <authorList>
            <person name="Ohya K."/>
        </authorList>
    </citation>
    <scope>NUCLEOTIDE SEQUENCE [LARGE SCALE GENOMIC DNA]</scope>
    <source>
        <strain evidence="5 6">GF75</strain>
    </source>
</reference>